<dbReference type="InterPro" id="IPR011110">
    <property type="entry name" value="Reg_prop"/>
</dbReference>
<dbReference type="SMART" id="SM00388">
    <property type="entry name" value="HisKA"/>
    <property type="match status" value="1"/>
</dbReference>
<comment type="subcellular location">
    <subcellularLocation>
        <location evidence="2">Cell membrane</location>
        <topology evidence="2">Multi-pass membrane protein</topology>
    </subcellularLocation>
</comment>
<evidence type="ECO:0000313" key="16">
    <source>
        <dbReference type="EMBL" id="GHB98359.1"/>
    </source>
</evidence>
<dbReference type="InterPro" id="IPR003661">
    <property type="entry name" value="HisK_dim/P_dom"/>
</dbReference>
<dbReference type="Pfam" id="PF02518">
    <property type="entry name" value="HATPase_c"/>
    <property type="match status" value="1"/>
</dbReference>
<dbReference type="InterPro" id="IPR036890">
    <property type="entry name" value="HATPase_C_sf"/>
</dbReference>
<keyword evidence="7" id="KW-0547">Nucleotide-binding</keyword>
<dbReference type="Pfam" id="PF00072">
    <property type="entry name" value="Response_reg"/>
    <property type="match status" value="1"/>
</dbReference>
<dbReference type="EMBL" id="BMXG01000006">
    <property type="protein sequence ID" value="GHB98359.1"/>
    <property type="molecule type" value="Genomic_DNA"/>
</dbReference>
<dbReference type="SMART" id="SM00387">
    <property type="entry name" value="HATPase_c"/>
    <property type="match status" value="1"/>
</dbReference>
<dbReference type="InterPro" id="IPR003594">
    <property type="entry name" value="HATPase_dom"/>
</dbReference>
<keyword evidence="10" id="KW-0902">Two-component regulatory system</keyword>
<evidence type="ECO:0000256" key="9">
    <source>
        <dbReference type="ARBA" id="ARBA00022989"/>
    </source>
</evidence>
<evidence type="ECO:0000256" key="12">
    <source>
        <dbReference type="PROSITE-ProRule" id="PRU00169"/>
    </source>
</evidence>
<keyword evidence="9 13" id="KW-1133">Transmembrane helix</keyword>
<proteinExistence type="predicted"/>
<dbReference type="Pfam" id="PF00512">
    <property type="entry name" value="HisKA"/>
    <property type="match status" value="1"/>
</dbReference>
<keyword evidence="17" id="KW-1185">Reference proteome</keyword>
<protein>
    <recommendedName>
        <fullName evidence="3">histidine kinase</fullName>
        <ecNumber evidence="3">2.7.13.3</ecNumber>
    </recommendedName>
</protein>
<evidence type="ECO:0000259" key="14">
    <source>
        <dbReference type="PROSITE" id="PS50109"/>
    </source>
</evidence>
<feature type="transmembrane region" description="Helical" evidence="13">
    <location>
        <begin position="725"/>
        <end position="747"/>
    </location>
</feature>
<gene>
    <name evidence="16" type="ORF">GCM10007047_13050</name>
</gene>
<dbReference type="PROSITE" id="PS50109">
    <property type="entry name" value="HIS_KIN"/>
    <property type="match status" value="1"/>
</dbReference>
<dbReference type="CDD" id="cd17546">
    <property type="entry name" value="REC_hyHK_CKI1_RcsC-like"/>
    <property type="match status" value="1"/>
</dbReference>
<dbReference type="SMART" id="SM00448">
    <property type="entry name" value="REC"/>
    <property type="match status" value="1"/>
</dbReference>
<dbReference type="InterPro" id="IPR036097">
    <property type="entry name" value="HisK_dim/P_sf"/>
</dbReference>
<dbReference type="Proteomes" id="UP000642829">
    <property type="component" value="Unassembled WGS sequence"/>
</dbReference>
<evidence type="ECO:0000259" key="15">
    <source>
        <dbReference type="PROSITE" id="PS50110"/>
    </source>
</evidence>
<dbReference type="Pfam" id="PF07494">
    <property type="entry name" value="Reg_prop"/>
    <property type="match status" value="1"/>
</dbReference>
<dbReference type="AlphaFoldDB" id="A0A8J3DAR6"/>
<dbReference type="CDD" id="cd00082">
    <property type="entry name" value="HisKA"/>
    <property type="match status" value="1"/>
</dbReference>
<dbReference type="PANTHER" id="PTHR45339">
    <property type="entry name" value="HYBRID SIGNAL TRANSDUCTION HISTIDINE KINASE J"/>
    <property type="match status" value="1"/>
</dbReference>
<accession>A0A8J3DAR6</accession>
<dbReference type="PROSITE" id="PS50110">
    <property type="entry name" value="RESPONSE_REGULATORY"/>
    <property type="match status" value="1"/>
</dbReference>
<evidence type="ECO:0000256" key="1">
    <source>
        <dbReference type="ARBA" id="ARBA00000085"/>
    </source>
</evidence>
<dbReference type="GO" id="GO:0000155">
    <property type="term" value="F:phosphorelay sensor kinase activity"/>
    <property type="evidence" value="ECO:0007669"/>
    <property type="project" value="InterPro"/>
</dbReference>
<dbReference type="GO" id="GO:0005886">
    <property type="term" value="C:plasma membrane"/>
    <property type="evidence" value="ECO:0007669"/>
    <property type="project" value="UniProtKB-SubCell"/>
</dbReference>
<dbReference type="Gene3D" id="3.40.50.2300">
    <property type="match status" value="1"/>
</dbReference>
<dbReference type="Gene3D" id="2.60.40.10">
    <property type="entry name" value="Immunoglobulins"/>
    <property type="match status" value="1"/>
</dbReference>
<feature type="modified residue" description="4-aspartylphosphate" evidence="12">
    <location>
        <position position="1084"/>
    </location>
</feature>
<keyword evidence="4" id="KW-1003">Cell membrane</keyword>
<evidence type="ECO:0000256" key="3">
    <source>
        <dbReference type="ARBA" id="ARBA00012438"/>
    </source>
</evidence>
<dbReference type="SUPFAM" id="SSF47226">
    <property type="entry name" value="Histidine-containing phosphotransfer domain, HPT domain"/>
    <property type="match status" value="1"/>
</dbReference>
<evidence type="ECO:0000313" key="17">
    <source>
        <dbReference type="Proteomes" id="UP000642829"/>
    </source>
</evidence>
<dbReference type="EC" id="2.7.13.3" evidence="3"/>
<feature type="domain" description="Histidine kinase" evidence="14">
    <location>
        <begin position="792"/>
        <end position="1012"/>
    </location>
</feature>
<dbReference type="Gene3D" id="1.10.287.130">
    <property type="match status" value="1"/>
</dbReference>
<evidence type="ECO:0000256" key="11">
    <source>
        <dbReference type="ARBA" id="ARBA00023136"/>
    </source>
</evidence>
<dbReference type="InterPro" id="IPR036641">
    <property type="entry name" value="HPT_dom_sf"/>
</dbReference>
<comment type="catalytic activity">
    <reaction evidence="1">
        <text>ATP + protein L-histidine = ADP + protein N-phospho-L-histidine.</text>
        <dbReference type="EC" id="2.7.13.3"/>
    </reaction>
</comment>
<dbReference type="InterPro" id="IPR015943">
    <property type="entry name" value="WD40/YVTN_repeat-like_dom_sf"/>
</dbReference>
<comment type="caution">
    <text evidence="16">The sequence shown here is derived from an EMBL/GenBank/DDBJ whole genome shotgun (WGS) entry which is preliminary data.</text>
</comment>
<keyword evidence="11 13" id="KW-0472">Membrane</keyword>
<sequence length="1259" mass="140715">MLGTGLAEMIGTPPLKTYGPEDYDADGRNWLAAQDSYGQMYFANHRGLLQFDGAHWTVYPIGATFQSILTDDGVIWAAGTNEFGFFEVSGSKVVKYHSLIDQLPDNSLMPGDIWQISKINDVIYFVAEQHLIRWDGVKIEVEHLTTPRRLTLYQAQDSVLVSQRGAGVLEEVGGEYIPLISNEAINGDAINFISKSSQPRLYGTFRSGFYSFESDVWTNFPTELDSYLTDSIAYQIVQLNNGDIAVGTHTHGILLMHPDGRLAGQIGKQQGLLSDTVFSLFQDRDGNLWACHENGISCINMENSWTMFSTAHDEIPDIVYSFVKWDDELYCGTIMGVYRLSQNTTFNNYEWVKIGENSQNIWHGLHHSQGPLFCYQNGVIAADPEGTRTILETTQDIVYAQSDPTSEVIYLSSFKEILIAKWNQGILEVMRKNSFPGIMWTMAFDNDGGIYLGSVDTGLLYVKRDALFDNAYEPHYDTILNPETGAPFMWAYTSGFAGGGIIAITNDGCFQRNPRNGQWKRIRNTPAELGLDPYSINFFSTDDAYWLTLQSVGVVRRELVKITWPANEDEPQYQRIPSLGLNVLGSIHGLLIEDEKQIAWFGGNGGIVRDQLLEQKPKPLSAPIISSTMFSNGNGPAKQSANHDVSFPVKECSFEFALPYYGDESVKFRTRLRGLGENWSDPYPAILKEYTNLQEGIYVFEVQAIIEGRPYSPISRYQFTVLPPWYRTIGAYIAFIIAGSGAIYAFIHWRTQRLRMANLALENAVRTRTIELEKTNVKLALANTSKNRFLAQVSHEIRNPMNGIVGLAHLMMEEQAYAGDKRLGHLLSTAEQLKILLDGMLDFAAIENGHLRMVVVTFKLDVLLDELESLHRRLAQEKGLTLRIERPKPTCPSLCGDAGKLKQILFNLTTNAIKFTDTGEVAVSAQYSQNDSDDALTLTFLVQDTGRGIPDDDRQKIFDQFHQASNTSNVNKGIGLGLNIADRLTKLLNGKLDLLSTGPEGTCFSVEIPIKLDPESIPTDEPVEADFEQSLTNAHVLVVEDEHYNQIVIQGILEKMGVIATTVSSGEAALAQWNNESWDFVLLDINLPGISGIELARAIRQLPNGKTVPIIAMSAHVEDEHRGSIMEAGVNEFVPKPFSPLQLMSAIHSKSLEPTKKKESNSEWNALKYMAGNDSAKLQELTEELWATVNDFCDRIELKLGEINQEEISSLLHQLTPSLLILQNPDASKSFLKLQDCINDYNSTEAKNVLNEIRSFVRH</sequence>
<dbReference type="SUPFAM" id="SSF63829">
    <property type="entry name" value="Calcium-dependent phosphotriesterase"/>
    <property type="match status" value="1"/>
</dbReference>
<dbReference type="Gene3D" id="3.30.565.10">
    <property type="entry name" value="Histidine kinase-like ATPase, C-terminal domain"/>
    <property type="match status" value="1"/>
</dbReference>
<dbReference type="InterPro" id="IPR005467">
    <property type="entry name" value="His_kinase_dom"/>
</dbReference>
<evidence type="ECO:0000256" key="2">
    <source>
        <dbReference type="ARBA" id="ARBA00004651"/>
    </source>
</evidence>
<evidence type="ECO:0000256" key="5">
    <source>
        <dbReference type="ARBA" id="ARBA00022553"/>
    </source>
</evidence>
<feature type="domain" description="Response regulatory" evidence="15">
    <location>
        <begin position="1035"/>
        <end position="1151"/>
    </location>
</feature>
<dbReference type="InterPro" id="IPR011006">
    <property type="entry name" value="CheY-like_superfamily"/>
</dbReference>
<keyword evidence="6 13" id="KW-0812">Transmembrane</keyword>
<dbReference type="Gene3D" id="2.130.10.10">
    <property type="entry name" value="YVTN repeat-like/Quinoprotein amine dehydrogenase"/>
    <property type="match status" value="2"/>
</dbReference>
<dbReference type="SUPFAM" id="SSF47384">
    <property type="entry name" value="Homodimeric domain of signal transducing histidine kinase"/>
    <property type="match status" value="1"/>
</dbReference>
<dbReference type="InterPro" id="IPR004358">
    <property type="entry name" value="Sig_transdc_His_kin-like_C"/>
</dbReference>
<reference evidence="16" key="2">
    <citation type="submission" date="2020-09" db="EMBL/GenBank/DDBJ databases">
        <authorList>
            <person name="Sun Q."/>
            <person name="Kim S."/>
        </authorList>
    </citation>
    <scope>NUCLEOTIDE SEQUENCE</scope>
    <source>
        <strain evidence="16">KCTC 12870</strain>
    </source>
</reference>
<evidence type="ECO:0000256" key="7">
    <source>
        <dbReference type="ARBA" id="ARBA00022741"/>
    </source>
</evidence>
<organism evidence="16 17">
    <name type="scientific">Cerasicoccus arenae</name>
    <dbReference type="NCBI Taxonomy" id="424488"/>
    <lineage>
        <taxon>Bacteria</taxon>
        <taxon>Pseudomonadati</taxon>
        <taxon>Verrucomicrobiota</taxon>
        <taxon>Opitutia</taxon>
        <taxon>Puniceicoccales</taxon>
        <taxon>Cerasicoccaceae</taxon>
        <taxon>Cerasicoccus</taxon>
    </lineage>
</organism>
<dbReference type="PRINTS" id="PR00344">
    <property type="entry name" value="BCTRLSENSOR"/>
</dbReference>
<dbReference type="SUPFAM" id="SSF55874">
    <property type="entry name" value="ATPase domain of HSP90 chaperone/DNA topoisomerase II/histidine kinase"/>
    <property type="match status" value="1"/>
</dbReference>
<evidence type="ECO:0000256" key="6">
    <source>
        <dbReference type="ARBA" id="ARBA00022692"/>
    </source>
</evidence>
<dbReference type="SUPFAM" id="SSF52172">
    <property type="entry name" value="CheY-like"/>
    <property type="match status" value="1"/>
</dbReference>
<evidence type="ECO:0000256" key="10">
    <source>
        <dbReference type="ARBA" id="ARBA00023012"/>
    </source>
</evidence>
<evidence type="ECO:0000256" key="13">
    <source>
        <dbReference type="SAM" id="Phobius"/>
    </source>
</evidence>
<name>A0A8J3DAR6_9BACT</name>
<dbReference type="InterPro" id="IPR001789">
    <property type="entry name" value="Sig_transdc_resp-reg_receiver"/>
</dbReference>
<keyword evidence="8" id="KW-0067">ATP-binding</keyword>
<evidence type="ECO:0000256" key="4">
    <source>
        <dbReference type="ARBA" id="ARBA00022475"/>
    </source>
</evidence>
<dbReference type="PANTHER" id="PTHR45339:SF1">
    <property type="entry name" value="HYBRID SIGNAL TRANSDUCTION HISTIDINE KINASE J"/>
    <property type="match status" value="1"/>
</dbReference>
<reference evidence="16" key="1">
    <citation type="journal article" date="2014" name="Int. J. Syst. Evol. Microbiol.">
        <title>Complete genome sequence of Corynebacterium casei LMG S-19264T (=DSM 44701T), isolated from a smear-ripened cheese.</title>
        <authorList>
            <consortium name="US DOE Joint Genome Institute (JGI-PGF)"/>
            <person name="Walter F."/>
            <person name="Albersmeier A."/>
            <person name="Kalinowski J."/>
            <person name="Ruckert C."/>
        </authorList>
    </citation>
    <scope>NUCLEOTIDE SEQUENCE</scope>
    <source>
        <strain evidence="16">KCTC 12870</strain>
    </source>
</reference>
<dbReference type="InterPro" id="IPR013783">
    <property type="entry name" value="Ig-like_fold"/>
</dbReference>
<evidence type="ECO:0000256" key="8">
    <source>
        <dbReference type="ARBA" id="ARBA00022840"/>
    </source>
</evidence>
<dbReference type="GO" id="GO:0005524">
    <property type="term" value="F:ATP binding"/>
    <property type="evidence" value="ECO:0007669"/>
    <property type="project" value="UniProtKB-KW"/>
</dbReference>
<keyword evidence="5 12" id="KW-0597">Phosphoprotein</keyword>